<keyword evidence="6" id="KW-1185">Reference proteome</keyword>
<evidence type="ECO:0000313" key="6">
    <source>
        <dbReference type="Proteomes" id="UP001054846"/>
    </source>
</evidence>
<dbReference type="NCBIfam" id="NF033788">
    <property type="entry name" value="HTH_metalloreg"/>
    <property type="match status" value="1"/>
</dbReference>
<name>A0ABY3PGZ8_9CYAN</name>
<keyword evidence="2" id="KW-0238">DNA-binding</keyword>
<dbReference type="PRINTS" id="PR00778">
    <property type="entry name" value="HTHARSR"/>
</dbReference>
<dbReference type="InterPro" id="IPR036388">
    <property type="entry name" value="WH-like_DNA-bd_sf"/>
</dbReference>
<protein>
    <submittedName>
        <fullName evidence="5">Helix-turn-helix transcriptional regulator</fullName>
    </submittedName>
</protein>
<reference evidence="5 6" key="1">
    <citation type="journal article" date="2021" name="Genome Biol. Evol.">
        <title>Complete Genome Sequencing of a Novel Gloeobacter Species from a Waterfall Cave in Mexico.</title>
        <authorList>
            <person name="Saw J.H."/>
            <person name="Cardona T."/>
            <person name="Montejano G."/>
        </authorList>
    </citation>
    <scope>NUCLEOTIDE SEQUENCE [LARGE SCALE GENOMIC DNA]</scope>
    <source>
        <strain evidence="5">MG652769</strain>
    </source>
</reference>
<dbReference type="InterPro" id="IPR018334">
    <property type="entry name" value="ArsR_HTH"/>
</dbReference>
<dbReference type="Pfam" id="PF01022">
    <property type="entry name" value="HTH_5"/>
    <property type="match status" value="1"/>
</dbReference>
<sequence>MEISKINAEGDETCEHLGLHPEAVARAAQRVGALAHIDALAQLFAAFGDPTRLRILTALRDGDLCVCDLTAVLGMTASAVSHQLRLLRNLRLVRSRKAGRVVYYRLDDEHVLNLLAQGEAHVQHY</sequence>
<gene>
    <name evidence="5" type="ORF">ISF26_13900</name>
</gene>
<dbReference type="SMART" id="SM00418">
    <property type="entry name" value="HTH_ARSR"/>
    <property type="match status" value="1"/>
</dbReference>
<dbReference type="InterPro" id="IPR051011">
    <property type="entry name" value="Metal_resp_trans_reg"/>
</dbReference>
<proteinExistence type="predicted"/>
<dbReference type="EMBL" id="CP063845">
    <property type="protein sequence ID" value="UFP92914.1"/>
    <property type="molecule type" value="Genomic_DNA"/>
</dbReference>
<dbReference type="InterPro" id="IPR036390">
    <property type="entry name" value="WH_DNA-bd_sf"/>
</dbReference>
<dbReference type="PROSITE" id="PS00846">
    <property type="entry name" value="HTH_ARSR_1"/>
    <property type="match status" value="1"/>
</dbReference>
<accession>A0ABY3PGZ8</accession>
<evidence type="ECO:0000313" key="5">
    <source>
        <dbReference type="EMBL" id="UFP92914.1"/>
    </source>
</evidence>
<evidence type="ECO:0000256" key="3">
    <source>
        <dbReference type="ARBA" id="ARBA00023163"/>
    </source>
</evidence>
<keyword evidence="3" id="KW-0804">Transcription</keyword>
<dbReference type="PANTHER" id="PTHR43132">
    <property type="entry name" value="ARSENICAL RESISTANCE OPERON REPRESSOR ARSR-RELATED"/>
    <property type="match status" value="1"/>
</dbReference>
<dbReference type="RefSeq" id="WP_230839913.1">
    <property type="nucleotide sequence ID" value="NZ_CP063845.1"/>
</dbReference>
<organism evidence="5 6">
    <name type="scientific">Gloeobacter morelensis MG652769</name>
    <dbReference type="NCBI Taxonomy" id="2781736"/>
    <lineage>
        <taxon>Bacteria</taxon>
        <taxon>Bacillati</taxon>
        <taxon>Cyanobacteriota</taxon>
        <taxon>Cyanophyceae</taxon>
        <taxon>Gloeobacterales</taxon>
        <taxon>Gloeobacteraceae</taxon>
        <taxon>Gloeobacter</taxon>
        <taxon>Gloeobacter morelensis</taxon>
    </lineage>
</organism>
<dbReference type="CDD" id="cd00090">
    <property type="entry name" value="HTH_ARSR"/>
    <property type="match status" value="1"/>
</dbReference>
<evidence type="ECO:0000259" key="4">
    <source>
        <dbReference type="PROSITE" id="PS50987"/>
    </source>
</evidence>
<evidence type="ECO:0000256" key="1">
    <source>
        <dbReference type="ARBA" id="ARBA00023015"/>
    </source>
</evidence>
<evidence type="ECO:0000256" key="2">
    <source>
        <dbReference type="ARBA" id="ARBA00023125"/>
    </source>
</evidence>
<keyword evidence="1" id="KW-0805">Transcription regulation</keyword>
<dbReference type="Gene3D" id="1.10.10.10">
    <property type="entry name" value="Winged helix-like DNA-binding domain superfamily/Winged helix DNA-binding domain"/>
    <property type="match status" value="1"/>
</dbReference>
<dbReference type="InterPro" id="IPR001845">
    <property type="entry name" value="HTH_ArsR_DNA-bd_dom"/>
</dbReference>
<dbReference type="Proteomes" id="UP001054846">
    <property type="component" value="Chromosome"/>
</dbReference>
<dbReference type="InterPro" id="IPR011991">
    <property type="entry name" value="ArsR-like_HTH"/>
</dbReference>
<dbReference type="PANTHER" id="PTHR43132:SF6">
    <property type="entry name" value="HTH-TYPE TRANSCRIPTIONAL REPRESSOR CZRA"/>
    <property type="match status" value="1"/>
</dbReference>
<dbReference type="SUPFAM" id="SSF46785">
    <property type="entry name" value="Winged helix' DNA-binding domain"/>
    <property type="match status" value="1"/>
</dbReference>
<dbReference type="PROSITE" id="PS50987">
    <property type="entry name" value="HTH_ARSR_2"/>
    <property type="match status" value="1"/>
</dbReference>
<feature type="domain" description="HTH arsR-type" evidence="4">
    <location>
        <begin position="34"/>
        <end position="125"/>
    </location>
</feature>